<keyword evidence="5" id="KW-0325">Glycoprotein</keyword>
<organism evidence="9 10">
    <name type="scientific">Saitozyma podzolica</name>
    <dbReference type="NCBI Taxonomy" id="1890683"/>
    <lineage>
        <taxon>Eukaryota</taxon>
        <taxon>Fungi</taxon>
        <taxon>Dikarya</taxon>
        <taxon>Basidiomycota</taxon>
        <taxon>Agaricomycotina</taxon>
        <taxon>Tremellomycetes</taxon>
        <taxon>Tremellales</taxon>
        <taxon>Trimorphomycetaceae</taxon>
        <taxon>Saitozyma</taxon>
    </lineage>
</organism>
<dbReference type="AlphaFoldDB" id="A0A427XY14"/>
<evidence type="ECO:0000256" key="3">
    <source>
        <dbReference type="ARBA" id="ARBA00022622"/>
    </source>
</evidence>
<evidence type="ECO:0000313" key="9">
    <source>
        <dbReference type="EMBL" id="RSH83778.1"/>
    </source>
</evidence>
<sequence length="325" mass="36158">MSSVADEYGPRNIVGYGQNPPDAKWPGGAKIAISIVLNYEEGSEASPMNGDPQSEKLCSELGPGCEALDGRNVNIESLYEYGSRAGVWRILRLFKEYGVTCTSYMVGQALLMNPEVGRVMVQEGHEVASHGWRWVDRSGWSEEEEVENVRQAITAASGWYYGMVQTKAGARSRGLVARTYAEEGLPLKYYSDDYSDDLPYWVKYPGSLGKQGEGAKGEEGLLIVPYALDTNDYKDGAHNAWLTPDNFASYLIGAFDELYREGLAGSPKMFSIGLHCRLIGRPGRLAGLRKFLEHTRKYEGVWFATREEIADHWKETYPYETVGSA</sequence>
<dbReference type="OrthoDB" id="9970124at2759"/>
<evidence type="ECO:0000313" key="10">
    <source>
        <dbReference type="Proteomes" id="UP000279259"/>
    </source>
</evidence>
<evidence type="ECO:0000256" key="1">
    <source>
        <dbReference type="ARBA" id="ARBA00004609"/>
    </source>
</evidence>
<keyword evidence="6" id="KW-0449">Lipoprotein</keyword>
<proteinExistence type="predicted"/>
<dbReference type="STRING" id="1890683.A0A427XY14"/>
<keyword evidence="3" id="KW-0336">GPI-anchor</keyword>
<keyword evidence="7" id="KW-0961">Cell wall biogenesis/degradation</keyword>
<dbReference type="PROSITE" id="PS51677">
    <property type="entry name" value="NODB"/>
    <property type="match status" value="1"/>
</dbReference>
<evidence type="ECO:0000256" key="7">
    <source>
        <dbReference type="ARBA" id="ARBA00023316"/>
    </source>
</evidence>
<reference evidence="9 10" key="1">
    <citation type="submission" date="2018-11" db="EMBL/GenBank/DDBJ databases">
        <title>Genome sequence of Saitozyma podzolica DSM 27192.</title>
        <authorList>
            <person name="Aliyu H."/>
            <person name="Gorte O."/>
            <person name="Ochsenreither K."/>
        </authorList>
    </citation>
    <scope>NUCLEOTIDE SEQUENCE [LARGE SCALE GENOMIC DNA]</scope>
    <source>
        <strain evidence="9 10">DSM 27192</strain>
    </source>
</reference>
<accession>A0A427XY14</accession>
<dbReference type="EMBL" id="RSCD01000023">
    <property type="protein sequence ID" value="RSH83778.1"/>
    <property type="molecule type" value="Genomic_DNA"/>
</dbReference>
<dbReference type="GO" id="GO:0005975">
    <property type="term" value="P:carbohydrate metabolic process"/>
    <property type="evidence" value="ECO:0007669"/>
    <property type="project" value="InterPro"/>
</dbReference>
<dbReference type="InterPro" id="IPR011330">
    <property type="entry name" value="Glyco_hydro/deAcase_b/a-brl"/>
</dbReference>
<dbReference type="GO" id="GO:0071555">
    <property type="term" value="P:cell wall organization"/>
    <property type="evidence" value="ECO:0007669"/>
    <property type="project" value="UniProtKB-KW"/>
</dbReference>
<dbReference type="PANTHER" id="PTHR43123">
    <property type="entry name" value="POLYSACCHARIDE DEACETYLASE-RELATED"/>
    <property type="match status" value="1"/>
</dbReference>
<keyword evidence="2" id="KW-1003">Cell membrane</keyword>
<evidence type="ECO:0000256" key="2">
    <source>
        <dbReference type="ARBA" id="ARBA00022475"/>
    </source>
</evidence>
<evidence type="ECO:0000256" key="4">
    <source>
        <dbReference type="ARBA" id="ARBA00023136"/>
    </source>
</evidence>
<comment type="subcellular location">
    <subcellularLocation>
        <location evidence="1">Cell membrane</location>
        <topology evidence="1">Lipid-anchor</topology>
        <topology evidence="1">GPI-anchor</topology>
    </subcellularLocation>
</comment>
<comment type="caution">
    <text evidence="9">The sequence shown here is derived from an EMBL/GenBank/DDBJ whole genome shotgun (WGS) entry which is preliminary data.</text>
</comment>
<protein>
    <recommendedName>
        <fullName evidence="8">NodB homology domain-containing protein</fullName>
    </recommendedName>
</protein>
<name>A0A427XY14_9TREE</name>
<dbReference type="SUPFAM" id="SSF88713">
    <property type="entry name" value="Glycoside hydrolase/deacetylase"/>
    <property type="match status" value="1"/>
</dbReference>
<dbReference type="InterPro" id="IPR002509">
    <property type="entry name" value="NODB_dom"/>
</dbReference>
<keyword evidence="10" id="KW-1185">Reference proteome</keyword>
<dbReference type="Pfam" id="PF01522">
    <property type="entry name" value="Polysacc_deac_1"/>
    <property type="match status" value="1"/>
</dbReference>
<feature type="domain" description="NodB homology" evidence="8">
    <location>
        <begin position="73"/>
        <end position="304"/>
    </location>
</feature>
<dbReference type="PANTHER" id="PTHR43123:SF1">
    <property type="entry name" value="POLYSACCHARIDE DEACETYLASE-RELATED"/>
    <property type="match status" value="1"/>
</dbReference>
<gene>
    <name evidence="9" type="ORF">EHS25_005393</name>
</gene>
<evidence type="ECO:0000256" key="6">
    <source>
        <dbReference type="ARBA" id="ARBA00023288"/>
    </source>
</evidence>
<dbReference type="Gene3D" id="3.20.20.370">
    <property type="entry name" value="Glycoside hydrolase/deacetylase"/>
    <property type="match status" value="1"/>
</dbReference>
<dbReference type="GO" id="GO:0005886">
    <property type="term" value="C:plasma membrane"/>
    <property type="evidence" value="ECO:0007669"/>
    <property type="project" value="UniProtKB-SubCell"/>
</dbReference>
<dbReference type="GO" id="GO:0016810">
    <property type="term" value="F:hydrolase activity, acting on carbon-nitrogen (but not peptide) bonds"/>
    <property type="evidence" value="ECO:0007669"/>
    <property type="project" value="InterPro"/>
</dbReference>
<dbReference type="Proteomes" id="UP000279259">
    <property type="component" value="Unassembled WGS sequence"/>
</dbReference>
<evidence type="ECO:0000259" key="8">
    <source>
        <dbReference type="PROSITE" id="PS51677"/>
    </source>
</evidence>
<keyword evidence="4" id="KW-0472">Membrane</keyword>
<dbReference type="GO" id="GO:0098552">
    <property type="term" value="C:side of membrane"/>
    <property type="evidence" value="ECO:0007669"/>
    <property type="project" value="UniProtKB-KW"/>
</dbReference>
<evidence type="ECO:0000256" key="5">
    <source>
        <dbReference type="ARBA" id="ARBA00023180"/>
    </source>
</evidence>